<dbReference type="Proteomes" id="UP001164187">
    <property type="component" value="Chromosome"/>
</dbReference>
<sequence length="385" mass="40919">MNKRFNKKSKAIILVASMFFSIGTTNLSSHAANNYSKSLSVKDVVTVADTGVTGPNETFTYTALAHSYNADTSLVSKCPSLSSATVNGLETINTDMDSTNSGKQLIKETSDLLDNVTFPDAGQYSYTIKQNSGTTSGMTYSKAEYLLSIMVAKANDGTLSIESIQIKKTVNDDGSTANGNKTEYTPGTGSNNGFEFKNEYIKSGGDTTPIDNTDTLNKVGLVVTKAVSGTSTSNDLNFDFSINLTKPSGVTGSISDAKAQIVDAKGSISGSEINVPYGSDVTFKLKAGEKLVFTNLAYGSTVKVKETDSKGFIPSATYNSGSDINAISNTGVLVSDTDGNQVDYINTKQTPIGIIMNILPFLILIIASIIGFVVYKRNRIKAQYN</sequence>
<dbReference type="Gene3D" id="2.60.40.1140">
    <property type="entry name" value="Collagen-binding surface protein Cna, B-type domain"/>
    <property type="match status" value="1"/>
</dbReference>
<evidence type="ECO:0000313" key="6">
    <source>
        <dbReference type="Proteomes" id="UP001164187"/>
    </source>
</evidence>
<reference evidence="5" key="1">
    <citation type="submission" date="2022-12" db="EMBL/GenBank/DDBJ databases">
        <title>Peptostreptococcus.</title>
        <authorList>
            <person name="Lee S.H."/>
        </authorList>
    </citation>
    <scope>NUCLEOTIDE SEQUENCE</scope>
    <source>
        <strain evidence="5">CBA3647</strain>
    </source>
</reference>
<dbReference type="RefSeq" id="WP_269310791.1">
    <property type="nucleotide sequence ID" value="NZ_CP114052.1"/>
</dbReference>
<gene>
    <name evidence="5" type="ORF">O0R46_05855</name>
</gene>
<proteinExistence type="predicted"/>
<organism evidence="5 6">
    <name type="scientific">Peptostreptococcus equinus</name>
    <dbReference type="NCBI Taxonomy" id="3003601"/>
    <lineage>
        <taxon>Bacteria</taxon>
        <taxon>Bacillati</taxon>
        <taxon>Bacillota</taxon>
        <taxon>Clostridia</taxon>
        <taxon>Peptostreptococcales</taxon>
        <taxon>Peptostreptococcaceae</taxon>
        <taxon>Peptostreptococcus</taxon>
    </lineage>
</organism>
<feature type="transmembrane region" description="Helical" evidence="1">
    <location>
        <begin position="354"/>
        <end position="375"/>
    </location>
</feature>
<evidence type="ECO:0000256" key="2">
    <source>
        <dbReference type="SAM" id="SignalP"/>
    </source>
</evidence>
<keyword evidence="6" id="KW-1185">Reference proteome</keyword>
<feature type="chain" id="PRO_5046605000" description="Pilin isopeptide linkage domain-containing protein" evidence="2">
    <location>
        <begin position="32"/>
        <end position="385"/>
    </location>
</feature>
<name>A0ABY7JQ72_9FIRM</name>
<keyword evidence="2" id="KW-0732">Signal</keyword>
<keyword evidence="1" id="KW-0472">Membrane</keyword>
<feature type="signal peptide" evidence="2">
    <location>
        <begin position="1"/>
        <end position="31"/>
    </location>
</feature>
<dbReference type="InterPro" id="IPR038174">
    <property type="entry name" value="Strep_pil_link_sf"/>
</dbReference>
<feature type="domain" description="DUF7601" evidence="4">
    <location>
        <begin position="221"/>
        <end position="348"/>
    </location>
</feature>
<keyword evidence="1" id="KW-0812">Transmembrane</keyword>
<feature type="domain" description="Streptococcal pilin isopeptide linkage" evidence="3">
    <location>
        <begin position="93"/>
        <end position="200"/>
    </location>
</feature>
<dbReference type="InterPro" id="IPR022464">
    <property type="entry name" value="Strep_pil_isopept_link"/>
</dbReference>
<dbReference type="NCBIfam" id="TIGR03786">
    <property type="entry name" value="strep_pil_rpt"/>
    <property type="match status" value="1"/>
</dbReference>
<dbReference type="Pfam" id="PF24547">
    <property type="entry name" value="DUF7601"/>
    <property type="match status" value="1"/>
</dbReference>
<evidence type="ECO:0008006" key="7">
    <source>
        <dbReference type="Google" id="ProtNLM"/>
    </source>
</evidence>
<dbReference type="EMBL" id="CP114052">
    <property type="protein sequence ID" value="WAW14130.1"/>
    <property type="molecule type" value="Genomic_DNA"/>
</dbReference>
<evidence type="ECO:0000259" key="3">
    <source>
        <dbReference type="Pfam" id="PF12892"/>
    </source>
</evidence>
<keyword evidence="1" id="KW-1133">Transmembrane helix</keyword>
<accession>A0ABY7JQ72</accession>
<dbReference type="InterPro" id="IPR055382">
    <property type="entry name" value="DUF7601"/>
</dbReference>
<protein>
    <recommendedName>
        <fullName evidence="7">Pilin isopeptide linkage domain-containing protein</fullName>
    </recommendedName>
</protein>
<dbReference type="Gene3D" id="2.60.40.3050">
    <property type="match status" value="1"/>
</dbReference>
<evidence type="ECO:0000259" key="4">
    <source>
        <dbReference type="Pfam" id="PF24547"/>
    </source>
</evidence>
<evidence type="ECO:0000313" key="5">
    <source>
        <dbReference type="EMBL" id="WAW14130.1"/>
    </source>
</evidence>
<evidence type="ECO:0000256" key="1">
    <source>
        <dbReference type="SAM" id="Phobius"/>
    </source>
</evidence>
<dbReference type="Pfam" id="PF12892">
    <property type="entry name" value="FctA"/>
    <property type="match status" value="1"/>
</dbReference>